<sequence length="222" mass="25109">MATTLAFDVYGTLIDTHGVTKLLEQWLGNKALAFSQTWRDKQLEYSFRRGLMNSYQPFTVCTQDALEYACEFHRLPLSSHQKNLLMQSYLELPAFSDVEPALDKLEQMGAKLVAFSNGEQNTVKMLLKQAGLLSYFQQVVSCEDVKTFKPNPSVYQHLTEQANSQKSDTWLISSNSFDVIGARSFGLNAAWVKRTPLSLLDPWDITPNCTVESLTELCDFLS</sequence>
<evidence type="ECO:0000256" key="3">
    <source>
        <dbReference type="RuleBase" id="RU368077"/>
    </source>
</evidence>
<evidence type="ECO:0000313" key="5">
    <source>
        <dbReference type="Proteomes" id="UP000031670"/>
    </source>
</evidence>
<accession>A0A0B8PF60</accession>
<dbReference type="NCBIfam" id="TIGR01493">
    <property type="entry name" value="HAD-SF-IA-v2"/>
    <property type="match status" value="1"/>
</dbReference>
<reference evidence="4 5" key="2">
    <citation type="submission" date="2015-01" db="EMBL/GenBank/DDBJ databases">
        <authorList>
            <consortium name="NBRP consortium"/>
            <person name="Sawabe T."/>
            <person name="Meirelles P."/>
            <person name="Feng G."/>
            <person name="Sayaka M."/>
            <person name="Hattori M."/>
            <person name="Ohkuma M."/>
        </authorList>
    </citation>
    <scope>NUCLEOTIDE SEQUENCE [LARGE SCALE GENOMIC DNA]</scope>
    <source>
        <strain evidence="4 5">JCM19232</strain>
    </source>
</reference>
<gene>
    <name evidence="4" type="ORF">JCM19232_3219</name>
</gene>
<evidence type="ECO:0000313" key="4">
    <source>
        <dbReference type="EMBL" id="GAM64926.1"/>
    </source>
</evidence>
<dbReference type="CDD" id="cd02588">
    <property type="entry name" value="HAD_L2-DEX"/>
    <property type="match status" value="1"/>
</dbReference>
<dbReference type="PANTHER" id="PTHR43316">
    <property type="entry name" value="HYDROLASE, HALOACID DELAHOGENASE-RELATED"/>
    <property type="match status" value="1"/>
</dbReference>
<name>A0A0B8PF60_9VIBR</name>
<keyword evidence="2 3" id="KW-0378">Hydrolase</keyword>
<dbReference type="AlphaFoldDB" id="A0A0B8PF60"/>
<dbReference type="SFLD" id="SFLDS00003">
    <property type="entry name" value="Haloacid_Dehalogenase"/>
    <property type="match status" value="1"/>
</dbReference>
<evidence type="ECO:0000256" key="1">
    <source>
        <dbReference type="ARBA" id="ARBA00008106"/>
    </source>
</evidence>
<dbReference type="NCBIfam" id="TIGR01428">
    <property type="entry name" value="HAD_type_II"/>
    <property type="match status" value="1"/>
</dbReference>
<dbReference type="InterPro" id="IPR006328">
    <property type="entry name" value="2-HAD"/>
</dbReference>
<dbReference type="InterPro" id="IPR006439">
    <property type="entry name" value="HAD-SF_hydro_IA"/>
</dbReference>
<comment type="catalytic activity">
    <reaction evidence="3">
        <text>an (S)-2-haloacid + H2O = a (2R)-2-hydroxycarboxylate + a halide anion + H(+)</text>
        <dbReference type="Rhea" id="RHEA:11192"/>
        <dbReference type="ChEBI" id="CHEBI:15377"/>
        <dbReference type="ChEBI" id="CHEBI:15378"/>
        <dbReference type="ChEBI" id="CHEBI:16042"/>
        <dbReference type="ChEBI" id="CHEBI:58314"/>
        <dbReference type="ChEBI" id="CHEBI:137405"/>
        <dbReference type="EC" id="3.8.1.2"/>
    </reaction>
</comment>
<dbReference type="EMBL" id="BBSA01000015">
    <property type="protein sequence ID" value="GAM64926.1"/>
    <property type="molecule type" value="Genomic_DNA"/>
</dbReference>
<comment type="function">
    <text evidence="3">Catalyzes the hydrolytic dehalogenation of small (S)-2-haloalkanoic acids to yield the corresponding (R)-2-hydroxyalkanoic acids.</text>
</comment>
<proteinExistence type="inferred from homology"/>
<dbReference type="PRINTS" id="PR00413">
    <property type="entry name" value="HADHALOGNASE"/>
</dbReference>
<dbReference type="Gene3D" id="3.40.50.1000">
    <property type="entry name" value="HAD superfamily/HAD-like"/>
    <property type="match status" value="1"/>
</dbReference>
<reference evidence="4 5" key="1">
    <citation type="submission" date="2015-01" db="EMBL/GenBank/DDBJ databases">
        <title>Vibrio sp. C5 JCM 19232 whole genome shotgun sequence.</title>
        <authorList>
            <person name="Sawabe T."/>
            <person name="Meirelles P."/>
            <person name="Feng G."/>
            <person name="Sayaka M."/>
            <person name="Hattori M."/>
            <person name="Ohkuma M."/>
        </authorList>
    </citation>
    <scope>NUCLEOTIDE SEQUENCE [LARGE SCALE GENOMIC DNA]</scope>
    <source>
        <strain evidence="4 5">JCM19232</strain>
    </source>
</reference>
<dbReference type="EC" id="3.8.1.2" evidence="3"/>
<evidence type="ECO:0000256" key="2">
    <source>
        <dbReference type="ARBA" id="ARBA00022801"/>
    </source>
</evidence>
<dbReference type="InterPro" id="IPR023198">
    <property type="entry name" value="PGP-like_dom2"/>
</dbReference>
<dbReference type="Gene3D" id="1.10.150.240">
    <property type="entry name" value="Putative phosphatase, domain 2"/>
    <property type="match status" value="1"/>
</dbReference>
<dbReference type="Proteomes" id="UP000031670">
    <property type="component" value="Unassembled WGS sequence"/>
</dbReference>
<comment type="caution">
    <text evidence="4">The sequence shown here is derived from an EMBL/GenBank/DDBJ whole genome shotgun (WGS) entry which is preliminary data.</text>
</comment>
<dbReference type="SFLD" id="SFLDG01129">
    <property type="entry name" value="C1.5:_HAD__Beta-PGM__Phosphata"/>
    <property type="match status" value="1"/>
</dbReference>
<dbReference type="InterPro" id="IPR051540">
    <property type="entry name" value="S-2-haloacid_dehalogenase"/>
</dbReference>
<dbReference type="Pfam" id="PF00702">
    <property type="entry name" value="Hydrolase"/>
    <property type="match status" value="1"/>
</dbReference>
<dbReference type="GO" id="GO:0018784">
    <property type="term" value="F:(S)-2-haloacid dehalogenase activity"/>
    <property type="evidence" value="ECO:0007669"/>
    <property type="project" value="UniProtKB-UniRule"/>
</dbReference>
<dbReference type="InterPro" id="IPR023214">
    <property type="entry name" value="HAD_sf"/>
</dbReference>
<comment type="similarity">
    <text evidence="1 3">Belongs to the HAD-like hydrolase superfamily. S-2-haloalkanoic acid dehalogenase family.</text>
</comment>
<organism evidence="4 5">
    <name type="scientific">Vibrio ishigakensis</name>
    <dbReference type="NCBI Taxonomy" id="1481914"/>
    <lineage>
        <taxon>Bacteria</taxon>
        <taxon>Pseudomonadati</taxon>
        <taxon>Pseudomonadota</taxon>
        <taxon>Gammaproteobacteria</taxon>
        <taxon>Vibrionales</taxon>
        <taxon>Vibrionaceae</taxon>
        <taxon>Vibrio</taxon>
    </lineage>
</organism>
<protein>
    <recommendedName>
        <fullName evidence="3">(S)-2-haloacid dehalogenase</fullName>
        <ecNumber evidence="3">3.8.1.2</ecNumber>
    </recommendedName>
    <alternativeName>
        <fullName evidence="3">2-haloalkanoic acid dehalogenase</fullName>
    </alternativeName>
    <alternativeName>
        <fullName evidence="3">Halocarboxylic acid halidohydrolase</fullName>
    </alternativeName>
    <alternativeName>
        <fullName evidence="3">L-2-haloacid dehalogenase</fullName>
    </alternativeName>
</protein>
<dbReference type="InterPro" id="IPR036412">
    <property type="entry name" value="HAD-like_sf"/>
</dbReference>
<dbReference type="SUPFAM" id="SSF56784">
    <property type="entry name" value="HAD-like"/>
    <property type="match status" value="1"/>
</dbReference>
<dbReference type="PANTHER" id="PTHR43316:SF3">
    <property type="entry name" value="HALOACID DEHALOGENASE, TYPE II (AFU_ORTHOLOGUE AFUA_2G07750)-RELATED"/>
    <property type="match status" value="1"/>
</dbReference>